<gene>
    <name evidence="2" type="ORF">E1298_42060</name>
</gene>
<dbReference type="RefSeq" id="WP_131902974.1">
    <property type="nucleotide sequence ID" value="NZ_SMKU01000432.1"/>
</dbReference>
<accession>A0A4V2YR45</accession>
<keyword evidence="3" id="KW-1185">Reference proteome</keyword>
<reference evidence="2 3" key="1">
    <citation type="submission" date="2019-03" db="EMBL/GenBank/DDBJ databases">
        <title>Draft genome sequences of novel Actinobacteria.</title>
        <authorList>
            <person name="Sahin N."/>
            <person name="Ay H."/>
            <person name="Saygin H."/>
        </authorList>
    </citation>
    <scope>NUCLEOTIDE SEQUENCE [LARGE SCALE GENOMIC DNA]</scope>
    <source>
        <strain evidence="2 3">H3C3</strain>
    </source>
</reference>
<dbReference type="Proteomes" id="UP000294513">
    <property type="component" value="Unassembled WGS sequence"/>
</dbReference>
<evidence type="ECO:0000256" key="1">
    <source>
        <dbReference type="SAM" id="MobiDB-lite"/>
    </source>
</evidence>
<sequence length="59" mass="6311">MNDKADRETTRPEPGTAEPGTASPAGKEPKPHTGKDADDAKAAKKKSDAARKMREMFKG</sequence>
<name>A0A4V2YR45_9ACTN</name>
<evidence type="ECO:0000313" key="2">
    <source>
        <dbReference type="EMBL" id="TDD64737.1"/>
    </source>
</evidence>
<dbReference type="EMBL" id="SMKU01000432">
    <property type="protein sequence ID" value="TDD64737.1"/>
    <property type="molecule type" value="Genomic_DNA"/>
</dbReference>
<feature type="compositionally biased region" description="Basic and acidic residues" evidence="1">
    <location>
        <begin position="27"/>
        <end position="59"/>
    </location>
</feature>
<feature type="compositionally biased region" description="Basic and acidic residues" evidence="1">
    <location>
        <begin position="1"/>
        <end position="11"/>
    </location>
</feature>
<comment type="caution">
    <text evidence="2">The sequence shown here is derived from an EMBL/GenBank/DDBJ whole genome shotgun (WGS) entry which is preliminary data.</text>
</comment>
<protein>
    <submittedName>
        <fullName evidence="2">Uncharacterized protein</fullName>
    </submittedName>
</protein>
<dbReference type="AlphaFoldDB" id="A0A4V2YR45"/>
<proteinExistence type="predicted"/>
<organism evidence="2 3">
    <name type="scientific">Actinomadura rubrisoli</name>
    <dbReference type="NCBI Taxonomy" id="2530368"/>
    <lineage>
        <taxon>Bacteria</taxon>
        <taxon>Bacillati</taxon>
        <taxon>Actinomycetota</taxon>
        <taxon>Actinomycetes</taxon>
        <taxon>Streptosporangiales</taxon>
        <taxon>Thermomonosporaceae</taxon>
        <taxon>Actinomadura</taxon>
    </lineage>
</organism>
<evidence type="ECO:0000313" key="3">
    <source>
        <dbReference type="Proteomes" id="UP000294513"/>
    </source>
</evidence>
<feature type="region of interest" description="Disordered" evidence="1">
    <location>
        <begin position="1"/>
        <end position="59"/>
    </location>
</feature>